<comment type="caution">
    <text evidence="1">The sequence shown here is derived from an EMBL/GenBank/DDBJ whole genome shotgun (WGS) entry which is preliminary data.</text>
</comment>
<gene>
    <name evidence="1" type="ORF">K8V00_00215</name>
</gene>
<accession>A0A921F636</accession>
<evidence type="ECO:0000313" key="1">
    <source>
        <dbReference type="EMBL" id="HJE96016.1"/>
    </source>
</evidence>
<reference evidence="1" key="1">
    <citation type="journal article" date="2021" name="PeerJ">
        <title>Extensive microbial diversity within the chicken gut microbiome revealed by metagenomics and culture.</title>
        <authorList>
            <person name="Gilroy R."/>
            <person name="Ravi A."/>
            <person name="Getino M."/>
            <person name="Pursley I."/>
            <person name="Horton D.L."/>
            <person name="Alikhan N.F."/>
            <person name="Baker D."/>
            <person name="Gharbi K."/>
            <person name="Hall N."/>
            <person name="Watson M."/>
            <person name="Adriaenssens E.M."/>
            <person name="Foster-Nyarko E."/>
            <person name="Jarju S."/>
            <person name="Secka A."/>
            <person name="Antonio M."/>
            <person name="Oren A."/>
            <person name="Chaudhuri R.R."/>
            <person name="La Ragione R."/>
            <person name="Hildebrand F."/>
            <person name="Pallen M.J."/>
        </authorList>
    </citation>
    <scope>NUCLEOTIDE SEQUENCE</scope>
    <source>
        <strain evidence="1">CHK174-6876</strain>
    </source>
</reference>
<sequence>MVDDTLRPKFVKKFEDVKILHDHARHLGKEFVNAHDFVTLAVAFPMRDPAEPQTAHYFMVPARRRLQA</sequence>
<reference evidence="1" key="2">
    <citation type="submission" date="2021-09" db="EMBL/GenBank/DDBJ databases">
        <authorList>
            <person name="Gilroy R."/>
        </authorList>
    </citation>
    <scope>NUCLEOTIDE SEQUENCE</scope>
    <source>
        <strain evidence="1">CHK174-6876</strain>
    </source>
</reference>
<dbReference type="EMBL" id="DYXG01000004">
    <property type="protein sequence ID" value="HJE96016.1"/>
    <property type="molecule type" value="Genomic_DNA"/>
</dbReference>
<evidence type="ECO:0000313" key="2">
    <source>
        <dbReference type="Proteomes" id="UP000707535"/>
    </source>
</evidence>
<dbReference type="AlphaFoldDB" id="A0A921F636"/>
<dbReference type="Proteomes" id="UP000707535">
    <property type="component" value="Unassembled WGS sequence"/>
</dbReference>
<protein>
    <submittedName>
        <fullName evidence="1">Uncharacterized protein</fullName>
    </submittedName>
</protein>
<organism evidence="1 2">
    <name type="scientific">Ligilactobacillus acidipiscis</name>
    <dbReference type="NCBI Taxonomy" id="89059"/>
    <lineage>
        <taxon>Bacteria</taxon>
        <taxon>Bacillati</taxon>
        <taxon>Bacillota</taxon>
        <taxon>Bacilli</taxon>
        <taxon>Lactobacillales</taxon>
        <taxon>Lactobacillaceae</taxon>
        <taxon>Ligilactobacillus</taxon>
    </lineage>
</organism>
<name>A0A921F636_9LACO</name>
<proteinExistence type="predicted"/>